<name>A0ABP3FM58_9GAMM</name>
<protein>
    <submittedName>
        <fullName evidence="2">Uncharacterized protein</fullName>
    </submittedName>
</protein>
<gene>
    <name evidence="2" type="ORF">GCM10009129_17080</name>
</gene>
<keyword evidence="1" id="KW-1133">Transmembrane helix</keyword>
<keyword evidence="3" id="KW-1185">Reference proteome</keyword>
<sequence>MFSLRDVFFAIVFLYVLIVAFLSIKLVVRAQIFDSFQDFKHQLVHDRRKLLNLKWRASSFPIIDPNDKMLRFVIQAQKRLPYMLVFSFVIISLLSDDKVIF</sequence>
<accession>A0ABP3FM58</accession>
<organism evidence="2 3">
    <name type="scientific">Psychrobacter aestuarii</name>
    <dbReference type="NCBI Taxonomy" id="556327"/>
    <lineage>
        <taxon>Bacteria</taxon>
        <taxon>Pseudomonadati</taxon>
        <taxon>Pseudomonadota</taxon>
        <taxon>Gammaproteobacteria</taxon>
        <taxon>Moraxellales</taxon>
        <taxon>Moraxellaceae</taxon>
        <taxon>Psychrobacter</taxon>
    </lineage>
</organism>
<dbReference type="EMBL" id="BAAAFR010000005">
    <property type="protein sequence ID" value="GAA0319980.1"/>
    <property type="molecule type" value="Genomic_DNA"/>
</dbReference>
<dbReference type="Proteomes" id="UP001501787">
    <property type="component" value="Unassembled WGS sequence"/>
</dbReference>
<evidence type="ECO:0000256" key="1">
    <source>
        <dbReference type="SAM" id="Phobius"/>
    </source>
</evidence>
<feature type="transmembrane region" description="Helical" evidence="1">
    <location>
        <begin position="6"/>
        <end position="28"/>
    </location>
</feature>
<reference evidence="3" key="1">
    <citation type="journal article" date="2019" name="Int. J. Syst. Evol. Microbiol.">
        <title>The Global Catalogue of Microorganisms (GCM) 10K type strain sequencing project: providing services to taxonomists for standard genome sequencing and annotation.</title>
        <authorList>
            <consortium name="The Broad Institute Genomics Platform"/>
            <consortium name="The Broad Institute Genome Sequencing Center for Infectious Disease"/>
            <person name="Wu L."/>
            <person name="Ma J."/>
        </authorList>
    </citation>
    <scope>NUCLEOTIDE SEQUENCE [LARGE SCALE GENOMIC DNA]</scope>
    <source>
        <strain evidence="3">JCM 16343</strain>
    </source>
</reference>
<keyword evidence="1" id="KW-0812">Transmembrane</keyword>
<comment type="caution">
    <text evidence="2">The sequence shown here is derived from an EMBL/GenBank/DDBJ whole genome shotgun (WGS) entry which is preliminary data.</text>
</comment>
<proteinExistence type="predicted"/>
<evidence type="ECO:0000313" key="2">
    <source>
        <dbReference type="EMBL" id="GAA0319980.1"/>
    </source>
</evidence>
<evidence type="ECO:0000313" key="3">
    <source>
        <dbReference type="Proteomes" id="UP001501787"/>
    </source>
</evidence>
<keyword evidence="1" id="KW-0472">Membrane</keyword>